<sequence length="144" mass="16331">MAQDLRTFTHRWFDDVWNDYKEASLDEMLSRDVVCYDFPDVGKTVGFDDFKKTVEHFHANFSNIHVVVDDVIVEGNRVASRWHVSMTHTGEGLGFSPTGRTIAFNGISWVEIQDGKIMKGWNGFDLTHPISTLKALSTAIAQTH</sequence>
<reference evidence="1 2" key="1">
    <citation type="submission" date="2016-10" db="EMBL/GenBank/DDBJ databases">
        <authorList>
            <person name="de Groot N.N."/>
        </authorList>
    </citation>
    <scope>NUCLEOTIDE SEQUENCE [LARGE SCALE GENOMIC DNA]</scope>
    <source>
        <strain evidence="1 2">GAS232</strain>
    </source>
</reference>
<dbReference type="SUPFAM" id="SSF54427">
    <property type="entry name" value="NTF2-like"/>
    <property type="match status" value="1"/>
</dbReference>
<organism evidence="1 2">
    <name type="scientific">Terriglobus roseus</name>
    <dbReference type="NCBI Taxonomy" id="392734"/>
    <lineage>
        <taxon>Bacteria</taxon>
        <taxon>Pseudomonadati</taxon>
        <taxon>Acidobacteriota</taxon>
        <taxon>Terriglobia</taxon>
        <taxon>Terriglobales</taxon>
        <taxon>Acidobacteriaceae</taxon>
        <taxon>Terriglobus</taxon>
    </lineage>
</organism>
<dbReference type="GO" id="GO:0030638">
    <property type="term" value="P:polyketide metabolic process"/>
    <property type="evidence" value="ECO:0007669"/>
    <property type="project" value="InterPro"/>
</dbReference>
<proteinExistence type="predicted"/>
<dbReference type="InterPro" id="IPR032710">
    <property type="entry name" value="NTF2-like_dom_sf"/>
</dbReference>
<dbReference type="Proteomes" id="UP000182427">
    <property type="component" value="Chromosome I"/>
</dbReference>
<dbReference type="Gene3D" id="3.10.450.50">
    <property type="match status" value="1"/>
</dbReference>
<protein>
    <submittedName>
        <fullName evidence="1">SnoaL-like polyketide cyclase</fullName>
    </submittedName>
</protein>
<dbReference type="AlphaFoldDB" id="A0A1G7KHA5"/>
<keyword evidence="2" id="KW-1185">Reference proteome</keyword>
<name>A0A1G7KHA5_9BACT</name>
<dbReference type="InterPro" id="IPR009959">
    <property type="entry name" value="Cyclase_SnoaL-like"/>
</dbReference>
<gene>
    <name evidence="1" type="ORF">SAMN05444167_2184</name>
</gene>
<accession>A0A1G7KHA5</accession>
<dbReference type="EMBL" id="LT629690">
    <property type="protein sequence ID" value="SDF36525.1"/>
    <property type="molecule type" value="Genomic_DNA"/>
</dbReference>
<evidence type="ECO:0000313" key="2">
    <source>
        <dbReference type="Proteomes" id="UP000182427"/>
    </source>
</evidence>
<dbReference type="PANTHER" id="PTHR38436">
    <property type="entry name" value="POLYKETIDE CYCLASE SNOAL-LIKE DOMAIN"/>
    <property type="match status" value="1"/>
</dbReference>
<dbReference type="Pfam" id="PF07366">
    <property type="entry name" value="SnoaL"/>
    <property type="match status" value="1"/>
</dbReference>
<dbReference type="PANTHER" id="PTHR38436:SF1">
    <property type="entry name" value="ESTER CYCLASE"/>
    <property type="match status" value="1"/>
</dbReference>
<dbReference type="RefSeq" id="WP_172838225.1">
    <property type="nucleotide sequence ID" value="NZ_LT629690.1"/>
</dbReference>
<evidence type="ECO:0000313" key="1">
    <source>
        <dbReference type="EMBL" id="SDF36525.1"/>
    </source>
</evidence>